<dbReference type="AlphaFoldDB" id="A0A0G1UVI4"/>
<evidence type="ECO:0008006" key="3">
    <source>
        <dbReference type="Google" id="ProtNLM"/>
    </source>
</evidence>
<evidence type="ECO:0000313" key="1">
    <source>
        <dbReference type="EMBL" id="KKU98269.1"/>
    </source>
</evidence>
<name>A0A0G1UVI4_9BACT</name>
<proteinExistence type="predicted"/>
<sequence>MNPPDFTYDDDVHIYKLGGKKLWGVTEVLDQCGLISEFAKSETAALRGSLVHRACHFLLLGKLDWSSVDPRILGYVLAYQKFLEENPVEPVEVEACHYHGDYLYAGTLDALVKHQKLGLFLYDLKTGSPAKYHAIQTAAYAGFFPGLIKRATLFLSDDERYNLRFHNDRSDWPDFISCLNVVRLREAA</sequence>
<dbReference type="Proteomes" id="UP000034694">
    <property type="component" value="Unassembled WGS sequence"/>
</dbReference>
<protein>
    <recommendedName>
        <fullName evidence="3">PD-(D/E)XK endonuclease-like domain-containing protein</fullName>
    </recommendedName>
</protein>
<accession>A0A0G1UVI4</accession>
<gene>
    <name evidence="1" type="ORF">UY28_C0004G0007</name>
</gene>
<reference evidence="1 2" key="1">
    <citation type="journal article" date="2015" name="Nature">
        <title>rRNA introns, odd ribosomes, and small enigmatic genomes across a large radiation of phyla.</title>
        <authorList>
            <person name="Brown C.T."/>
            <person name="Hug L.A."/>
            <person name="Thomas B.C."/>
            <person name="Sharon I."/>
            <person name="Castelle C.J."/>
            <person name="Singh A."/>
            <person name="Wilkins M.J."/>
            <person name="Williams K.H."/>
            <person name="Banfield J.F."/>
        </authorList>
    </citation>
    <scope>NUCLEOTIDE SEQUENCE [LARGE SCALE GENOMIC DNA]</scope>
</reference>
<comment type="caution">
    <text evidence="1">The sequence shown here is derived from an EMBL/GenBank/DDBJ whole genome shotgun (WGS) entry which is preliminary data.</text>
</comment>
<organism evidence="1 2">
    <name type="scientific">Candidatus Amesbacteria bacterium GW2011_GWB1_48_13</name>
    <dbReference type="NCBI Taxonomy" id="1618362"/>
    <lineage>
        <taxon>Bacteria</taxon>
        <taxon>Candidatus Amesiibacteriota</taxon>
    </lineage>
</organism>
<evidence type="ECO:0000313" key="2">
    <source>
        <dbReference type="Proteomes" id="UP000034694"/>
    </source>
</evidence>
<dbReference type="EMBL" id="LCPK01000004">
    <property type="protein sequence ID" value="KKU98269.1"/>
    <property type="molecule type" value="Genomic_DNA"/>
</dbReference>